<evidence type="ECO:0000313" key="3">
    <source>
        <dbReference type="WBParaSite" id="jg5046"/>
    </source>
</evidence>
<keyword evidence="1" id="KW-1133">Transmembrane helix</keyword>
<dbReference type="WBParaSite" id="jg5046">
    <property type="protein sequence ID" value="jg5046"/>
    <property type="gene ID" value="jg5046"/>
</dbReference>
<sequence length="691" mass="78528">MAFISWSSNKLGAQWMQKWLSTDKNKNTQILERLILDSQPCRNAKHAGQVSIQIEPSISLNKLNNIYFPKANWSFGYGAAVIKVMNAITPSRWGAKIIVNNNYISKIWGQLDALPKSDLEELDDRKSQLPLSYLPSQSEHLNKLIQESEITEDKASKAAHAQDKPNLEEGIKLATRLLDPSGYMLPDSLTGENSEADKKYKKDLEAEINGEISRLRELDVKPVDLLESVRYKIYGVPNEFEKDISGEEFDLLVNWEEDKDKVEKQKIVQQVSANEKKMRYRDLIEKEKNGVGVEETNYLSCSKLAELTELALYHTNDRDSKEFRVRLGAQALNSIINTKRFTKETGIALVASFAFTAVLATFLDAWLWPRFAKWISHFVKDEKVKETVKKAANILLNCVTALIAETMDSALVKRFLNFMKGADFLPNKVTDFFKDCYNATPSGAIAMLGNSFSQLSDMLGDIEKTTLVIAASTSAAMVAKEVKETEQVYCNCHKFDGSRFIYQFCRLCVRRHGIRYPSLERYCQKSGYNCLEWTYRDYEHGFYKLVFQQTGSSMDAKVVEHRQEQNEQILRHILTNHDGQHARNPDAIEVLDNEKVLMSVGELTKIYLPNLKWSKGYGQAVINVMNALTPPFWGVKTIVNKEFLANYHSKMTGASEPQVENPGTENVNAHSAVEVHEPRNAKSFHRTVTLA</sequence>
<protein>
    <submittedName>
        <fullName evidence="3">Uncharacterized protein</fullName>
    </submittedName>
</protein>
<organism evidence="2 3">
    <name type="scientific">Ditylenchus dipsaci</name>
    <dbReference type="NCBI Taxonomy" id="166011"/>
    <lineage>
        <taxon>Eukaryota</taxon>
        <taxon>Metazoa</taxon>
        <taxon>Ecdysozoa</taxon>
        <taxon>Nematoda</taxon>
        <taxon>Chromadorea</taxon>
        <taxon>Rhabditida</taxon>
        <taxon>Tylenchina</taxon>
        <taxon>Tylenchomorpha</taxon>
        <taxon>Sphaerularioidea</taxon>
        <taxon>Anguinidae</taxon>
        <taxon>Anguininae</taxon>
        <taxon>Ditylenchus</taxon>
    </lineage>
</organism>
<feature type="transmembrane region" description="Helical" evidence="1">
    <location>
        <begin position="346"/>
        <end position="368"/>
    </location>
</feature>
<dbReference type="AlphaFoldDB" id="A0A915EDS1"/>
<reference evidence="3" key="1">
    <citation type="submission" date="2022-11" db="UniProtKB">
        <authorList>
            <consortium name="WormBaseParasite"/>
        </authorList>
    </citation>
    <scope>IDENTIFICATION</scope>
</reference>
<keyword evidence="1" id="KW-0812">Transmembrane</keyword>
<name>A0A915EDS1_9BILA</name>
<evidence type="ECO:0000256" key="1">
    <source>
        <dbReference type="SAM" id="Phobius"/>
    </source>
</evidence>
<evidence type="ECO:0000313" key="2">
    <source>
        <dbReference type="Proteomes" id="UP000887574"/>
    </source>
</evidence>
<dbReference type="Proteomes" id="UP000887574">
    <property type="component" value="Unplaced"/>
</dbReference>
<keyword evidence="2" id="KW-1185">Reference proteome</keyword>
<proteinExistence type="predicted"/>
<keyword evidence="1" id="KW-0472">Membrane</keyword>
<accession>A0A915EDS1</accession>